<dbReference type="InterPro" id="IPR005770">
    <property type="entry name" value="PhnD"/>
</dbReference>
<gene>
    <name evidence="5" type="ORF">A2008_00155</name>
</gene>
<proteinExistence type="inferred from homology"/>
<evidence type="ECO:0000313" key="6">
    <source>
        <dbReference type="Proteomes" id="UP000178735"/>
    </source>
</evidence>
<dbReference type="EMBL" id="MGFH01000047">
    <property type="protein sequence ID" value="OGM07279.1"/>
    <property type="molecule type" value="Genomic_DNA"/>
</dbReference>
<feature type="chain" id="PRO_5009533631" description="Solute-binding protein family 3/N-terminal domain-containing protein" evidence="4">
    <location>
        <begin position="25"/>
        <end position="335"/>
    </location>
</feature>
<feature type="region of interest" description="Disordered" evidence="3">
    <location>
        <begin position="305"/>
        <end position="335"/>
    </location>
</feature>
<dbReference type="GO" id="GO:0055085">
    <property type="term" value="P:transmembrane transport"/>
    <property type="evidence" value="ECO:0007669"/>
    <property type="project" value="InterPro"/>
</dbReference>
<dbReference type="GO" id="GO:0043190">
    <property type="term" value="C:ATP-binding cassette (ABC) transporter complex"/>
    <property type="evidence" value="ECO:0007669"/>
    <property type="project" value="InterPro"/>
</dbReference>
<keyword evidence="2 4" id="KW-0732">Signal</keyword>
<sequence>MPFNHRRKITIAIFLFLFVSLALAVIDNSPSFSQQTALKVLKIGRIPYLDPRKMVNDHQKINAYLKKELALDDVRLVLTPNYDELNKFLKEGQIDIAWHGTLNYPKARGVAGAKVILMPKRFNKTSYRGLIVVRADSNINTIADLKGKSFAYVDKKSASGYFFPKILMLENNIDPDKDISKVEYLKKHDNILFSLLYKKVDAGAVYDDARELLKTDEQRAQIKVLAKTAEILNEPILVRGGLDDDTVKKITDAFLKLRKDNPETAPVLELLGNVESFVSATDKDYDEIVKFTDKYGKIFEEEHGSQEVKLASPGAACSTAETSLSANDTKENGVK</sequence>
<dbReference type="CDD" id="cd01071">
    <property type="entry name" value="PBP2_PhnD_like"/>
    <property type="match status" value="1"/>
</dbReference>
<dbReference type="AlphaFoldDB" id="A0A1F7WXX9"/>
<evidence type="ECO:0000256" key="2">
    <source>
        <dbReference type="ARBA" id="ARBA00022729"/>
    </source>
</evidence>
<dbReference type="STRING" id="1817813.A2008_00155"/>
<evidence type="ECO:0000313" key="5">
    <source>
        <dbReference type="EMBL" id="OGM07279.1"/>
    </source>
</evidence>
<evidence type="ECO:0000256" key="4">
    <source>
        <dbReference type="SAM" id="SignalP"/>
    </source>
</evidence>
<dbReference type="Pfam" id="PF12974">
    <property type="entry name" value="Phosphonate-bd"/>
    <property type="match status" value="1"/>
</dbReference>
<accession>A0A1F7WXX9</accession>
<dbReference type="PANTHER" id="PTHR35841">
    <property type="entry name" value="PHOSPHONATES-BINDING PERIPLASMIC PROTEIN"/>
    <property type="match status" value="1"/>
</dbReference>
<comment type="similarity">
    <text evidence="1">Belongs to the phosphate/phosphite/phosphonate binding protein family.</text>
</comment>
<dbReference type="PANTHER" id="PTHR35841:SF1">
    <property type="entry name" value="PHOSPHONATES-BINDING PERIPLASMIC PROTEIN"/>
    <property type="match status" value="1"/>
</dbReference>
<evidence type="ECO:0000256" key="1">
    <source>
        <dbReference type="ARBA" id="ARBA00007162"/>
    </source>
</evidence>
<comment type="caution">
    <text evidence="5">The sequence shown here is derived from an EMBL/GenBank/DDBJ whole genome shotgun (WGS) entry which is preliminary data.</text>
</comment>
<dbReference type="SUPFAM" id="SSF53850">
    <property type="entry name" value="Periplasmic binding protein-like II"/>
    <property type="match status" value="1"/>
</dbReference>
<dbReference type="NCBIfam" id="TIGR01098">
    <property type="entry name" value="3A0109s03R"/>
    <property type="match status" value="1"/>
</dbReference>
<protein>
    <recommendedName>
        <fullName evidence="7">Solute-binding protein family 3/N-terminal domain-containing protein</fullName>
    </recommendedName>
</protein>
<dbReference type="Gene3D" id="3.40.190.10">
    <property type="entry name" value="Periplasmic binding protein-like II"/>
    <property type="match status" value="2"/>
</dbReference>
<dbReference type="Proteomes" id="UP000178735">
    <property type="component" value="Unassembled WGS sequence"/>
</dbReference>
<reference evidence="5 6" key="1">
    <citation type="journal article" date="2016" name="Nat. Commun.">
        <title>Thousands of microbial genomes shed light on interconnected biogeochemical processes in an aquifer system.</title>
        <authorList>
            <person name="Anantharaman K."/>
            <person name="Brown C.T."/>
            <person name="Hug L.A."/>
            <person name="Sharon I."/>
            <person name="Castelle C.J."/>
            <person name="Probst A.J."/>
            <person name="Thomas B.C."/>
            <person name="Singh A."/>
            <person name="Wilkins M.J."/>
            <person name="Karaoz U."/>
            <person name="Brodie E.L."/>
            <person name="Williams K.H."/>
            <person name="Hubbard S.S."/>
            <person name="Banfield J.F."/>
        </authorList>
    </citation>
    <scope>NUCLEOTIDE SEQUENCE [LARGE SCALE GENOMIC DNA]</scope>
</reference>
<feature type="signal peptide" evidence="4">
    <location>
        <begin position="1"/>
        <end position="24"/>
    </location>
</feature>
<name>A0A1F7WXX9_9BACT</name>
<organism evidence="5 6">
    <name type="scientific">Candidatus Wallbacteria bacterium GWC2_49_35</name>
    <dbReference type="NCBI Taxonomy" id="1817813"/>
    <lineage>
        <taxon>Bacteria</taxon>
        <taxon>Candidatus Walliibacteriota</taxon>
    </lineage>
</organism>
<evidence type="ECO:0008006" key="7">
    <source>
        <dbReference type="Google" id="ProtNLM"/>
    </source>
</evidence>
<evidence type="ECO:0000256" key="3">
    <source>
        <dbReference type="SAM" id="MobiDB-lite"/>
    </source>
</evidence>